<proteinExistence type="predicted"/>
<name>A0A0H2RS50_9AGAM</name>
<dbReference type="PROSITE" id="PS50181">
    <property type="entry name" value="FBOX"/>
    <property type="match status" value="1"/>
</dbReference>
<evidence type="ECO:0000259" key="1">
    <source>
        <dbReference type="PROSITE" id="PS50181"/>
    </source>
</evidence>
<dbReference type="OrthoDB" id="3252786at2759"/>
<evidence type="ECO:0000313" key="2">
    <source>
        <dbReference type="EMBL" id="KLO12273.1"/>
    </source>
</evidence>
<dbReference type="Proteomes" id="UP000053477">
    <property type="component" value="Unassembled WGS sequence"/>
</dbReference>
<sequence length="449" mass="51070">MDHEVDPDSKSLNGLFDSWIHSIQTLKKMDVRQVDGKIVLLRAPTMQGNDGPFVFNEMRQMPSPEAEAKIRELRKFVNTFGPTFDAVRSMASKLDDIGQAWRELKTDVNRIVSAQGLASMPDEVLSNIFILAQRSQVKNKPKLSITISQVCRRFREVAIGTPSLWNLIAYKMPEEMALTFLERSGVVGLHVIISEYWKRSQRPRERDEADKFFGVIHPYMGRIARLDINIDDDSPASRLLAFMVKDRSKKGFPRLEDLRINYHEEITNAFCPADVLLGGSVRLPSIRNITIGSNCRIPSVRFRDNMTEITVELLDGFKEPSLRRLLTLLETSKSLKDVTLVASLSSFGGRTFQTPTGNGDGALSITSFTLITKCLSIFNDETFRSFIRACRFPNVTSLFIKASISDPDCCWPYPTGRRLEELNKPREREIRYRYDSKSHSSFGTFTSFD</sequence>
<evidence type="ECO:0000313" key="3">
    <source>
        <dbReference type="Proteomes" id="UP000053477"/>
    </source>
</evidence>
<organism evidence="2 3">
    <name type="scientific">Schizopora paradoxa</name>
    <dbReference type="NCBI Taxonomy" id="27342"/>
    <lineage>
        <taxon>Eukaryota</taxon>
        <taxon>Fungi</taxon>
        <taxon>Dikarya</taxon>
        <taxon>Basidiomycota</taxon>
        <taxon>Agaricomycotina</taxon>
        <taxon>Agaricomycetes</taxon>
        <taxon>Hymenochaetales</taxon>
        <taxon>Schizoporaceae</taxon>
        <taxon>Schizopora</taxon>
    </lineage>
</organism>
<dbReference type="InterPro" id="IPR001810">
    <property type="entry name" value="F-box_dom"/>
</dbReference>
<keyword evidence="3" id="KW-1185">Reference proteome</keyword>
<dbReference type="Gene3D" id="1.20.1280.50">
    <property type="match status" value="1"/>
</dbReference>
<protein>
    <recommendedName>
        <fullName evidence="1">F-box domain-containing protein</fullName>
    </recommendedName>
</protein>
<accession>A0A0H2RS50</accession>
<gene>
    <name evidence="2" type="ORF">SCHPADRAFT_998268</name>
</gene>
<feature type="domain" description="F-box" evidence="1">
    <location>
        <begin position="114"/>
        <end position="168"/>
    </location>
</feature>
<dbReference type="EMBL" id="KQ085981">
    <property type="protein sequence ID" value="KLO12273.1"/>
    <property type="molecule type" value="Genomic_DNA"/>
</dbReference>
<reference evidence="2 3" key="1">
    <citation type="submission" date="2015-04" db="EMBL/GenBank/DDBJ databases">
        <title>Complete genome sequence of Schizopora paradoxa KUC8140, a cosmopolitan wood degrader in East Asia.</title>
        <authorList>
            <consortium name="DOE Joint Genome Institute"/>
            <person name="Min B."/>
            <person name="Park H."/>
            <person name="Jang Y."/>
            <person name="Kim J.-J."/>
            <person name="Kim K.H."/>
            <person name="Pangilinan J."/>
            <person name="Lipzen A."/>
            <person name="Riley R."/>
            <person name="Grigoriev I.V."/>
            <person name="Spatafora J.W."/>
            <person name="Choi I.-G."/>
        </authorList>
    </citation>
    <scope>NUCLEOTIDE SEQUENCE [LARGE SCALE GENOMIC DNA]</scope>
    <source>
        <strain evidence="2 3">KUC8140</strain>
    </source>
</reference>
<dbReference type="InParanoid" id="A0A0H2RS50"/>
<dbReference type="AlphaFoldDB" id="A0A0H2RS50"/>